<evidence type="ECO:0000313" key="1">
    <source>
        <dbReference type="EMBL" id="CAG5069405.1"/>
    </source>
</evidence>
<name>A0ABM8UPL1_9BACT</name>
<keyword evidence="2" id="KW-1185">Reference proteome</keyword>
<dbReference type="Proteomes" id="UP000679725">
    <property type="component" value="Unassembled WGS sequence"/>
</dbReference>
<protein>
    <submittedName>
        <fullName evidence="1">Uncharacterized protein</fullName>
    </submittedName>
</protein>
<gene>
    <name evidence="1" type="ORF">DYBT9623_02141</name>
</gene>
<proteinExistence type="predicted"/>
<comment type="caution">
    <text evidence="1">The sequence shown here is derived from an EMBL/GenBank/DDBJ whole genome shotgun (WGS) entry which is preliminary data.</text>
</comment>
<sequence length="158" mass="18090">MQSMKLILGKNYDIGLMPSMGSANCHLLMELCIGWGLEWVIIFDDKGAENEYKRIKKQFFDNRDADADSKIFRLADCDGIEDVFGARDLKLVNPLAEFPAGRKNSSVVSEYGGKELYSRLFYEKVRNGEITQERLLKKTVDRFSKVFNFIEEALDVSN</sequence>
<organism evidence="1 2">
    <name type="scientific">Dyadobacter linearis</name>
    <dbReference type="NCBI Taxonomy" id="2823330"/>
    <lineage>
        <taxon>Bacteria</taxon>
        <taxon>Pseudomonadati</taxon>
        <taxon>Bacteroidota</taxon>
        <taxon>Cytophagia</taxon>
        <taxon>Cytophagales</taxon>
        <taxon>Spirosomataceae</taxon>
        <taxon>Dyadobacter</taxon>
    </lineage>
</organism>
<evidence type="ECO:0000313" key="2">
    <source>
        <dbReference type="Proteomes" id="UP000679725"/>
    </source>
</evidence>
<accession>A0ABM8UPL1</accession>
<reference evidence="1 2" key="1">
    <citation type="submission" date="2021-04" db="EMBL/GenBank/DDBJ databases">
        <authorList>
            <person name="Rodrigo-Torres L."/>
            <person name="Arahal R. D."/>
            <person name="Lucena T."/>
        </authorList>
    </citation>
    <scope>NUCLEOTIDE SEQUENCE [LARGE SCALE GENOMIC DNA]</scope>
    <source>
        <strain evidence="1 2">CECT 9623</strain>
    </source>
</reference>
<dbReference type="EMBL" id="CAJRAU010000002">
    <property type="protein sequence ID" value="CAG5069405.1"/>
    <property type="molecule type" value="Genomic_DNA"/>
</dbReference>